<dbReference type="EMBL" id="CM037626">
    <property type="protein sequence ID" value="KAH8012247.1"/>
    <property type="molecule type" value="Genomic_DNA"/>
</dbReference>
<comment type="caution">
    <text evidence="1">The sequence shown here is derived from an EMBL/GenBank/DDBJ whole genome shotgun (WGS) entry which is preliminary data.</text>
</comment>
<evidence type="ECO:0000313" key="2">
    <source>
        <dbReference type="Proteomes" id="UP000827872"/>
    </source>
</evidence>
<name>A0ACB8FZR0_9SAUR</name>
<organism evidence="1 2">
    <name type="scientific">Sphaerodactylus townsendi</name>
    <dbReference type="NCBI Taxonomy" id="933632"/>
    <lineage>
        <taxon>Eukaryota</taxon>
        <taxon>Metazoa</taxon>
        <taxon>Chordata</taxon>
        <taxon>Craniata</taxon>
        <taxon>Vertebrata</taxon>
        <taxon>Euteleostomi</taxon>
        <taxon>Lepidosauria</taxon>
        <taxon>Squamata</taxon>
        <taxon>Bifurcata</taxon>
        <taxon>Gekkota</taxon>
        <taxon>Sphaerodactylidae</taxon>
        <taxon>Sphaerodactylus</taxon>
    </lineage>
</organism>
<proteinExistence type="predicted"/>
<protein>
    <submittedName>
        <fullName evidence="1">Uncharacterized protein</fullName>
    </submittedName>
</protein>
<gene>
    <name evidence="1" type="ORF">K3G42_015946</name>
</gene>
<evidence type="ECO:0000313" key="1">
    <source>
        <dbReference type="EMBL" id="KAH8012247.1"/>
    </source>
</evidence>
<reference evidence="1" key="1">
    <citation type="submission" date="2021-08" db="EMBL/GenBank/DDBJ databases">
        <title>The first chromosome-level gecko genome reveals the dynamic sex chromosomes of Neotropical dwarf geckos (Sphaerodactylidae: Sphaerodactylus).</title>
        <authorList>
            <person name="Pinto B.J."/>
            <person name="Keating S.E."/>
            <person name="Gamble T."/>
        </authorList>
    </citation>
    <scope>NUCLEOTIDE SEQUENCE</scope>
    <source>
        <strain evidence="1">TG3544</strain>
    </source>
</reference>
<dbReference type="Proteomes" id="UP000827872">
    <property type="component" value="Linkage Group LG13"/>
</dbReference>
<sequence>MQNNLDVLGQAGYPEPQVGASRAQIASVSFRELGRRKRKTKGAKENAAGDGSTQTSLLSRMREASASDWPLGYSFPECSAFIFIHE</sequence>
<keyword evidence="2" id="KW-1185">Reference proteome</keyword>
<accession>A0ACB8FZR0</accession>